<protein>
    <submittedName>
        <fullName evidence="1">Uncharacterized protein</fullName>
    </submittedName>
</protein>
<reference evidence="1" key="2">
    <citation type="submission" date="2021-08" db="EMBL/GenBank/DDBJ databases">
        <authorList>
            <person name="Tani A."/>
            <person name="Ola A."/>
            <person name="Ogura Y."/>
            <person name="Katsura K."/>
            <person name="Hayashi T."/>
        </authorList>
    </citation>
    <scope>NUCLEOTIDE SEQUENCE</scope>
    <source>
        <strain evidence="1">DSM 16372</strain>
    </source>
</reference>
<comment type="caution">
    <text evidence="1">The sequence shown here is derived from an EMBL/GenBank/DDBJ whole genome shotgun (WGS) entry which is preliminary data.</text>
</comment>
<name>A0AAV4ZVV5_9HYPH</name>
<dbReference type="AlphaFoldDB" id="A0AAV4ZVV5"/>
<evidence type="ECO:0000313" key="1">
    <source>
        <dbReference type="EMBL" id="GJD92155.1"/>
    </source>
</evidence>
<dbReference type="EMBL" id="BPQO01000037">
    <property type="protein sequence ID" value="GJD92155.1"/>
    <property type="molecule type" value="Genomic_DNA"/>
</dbReference>
<dbReference type="RefSeq" id="WP_308445288.1">
    <property type="nucleotide sequence ID" value="NZ_BPQO01000037.1"/>
</dbReference>
<organism evidence="1 2">
    <name type="scientific">Methylobacterium hispanicum</name>
    <dbReference type="NCBI Taxonomy" id="270350"/>
    <lineage>
        <taxon>Bacteria</taxon>
        <taxon>Pseudomonadati</taxon>
        <taxon>Pseudomonadota</taxon>
        <taxon>Alphaproteobacteria</taxon>
        <taxon>Hyphomicrobiales</taxon>
        <taxon>Methylobacteriaceae</taxon>
        <taxon>Methylobacterium</taxon>
    </lineage>
</organism>
<accession>A0AAV4ZVV5</accession>
<keyword evidence="2" id="KW-1185">Reference proteome</keyword>
<evidence type="ECO:0000313" key="2">
    <source>
        <dbReference type="Proteomes" id="UP001055247"/>
    </source>
</evidence>
<gene>
    <name evidence="1" type="ORF">BHAOGJBA_5708</name>
</gene>
<proteinExistence type="predicted"/>
<reference evidence="1" key="1">
    <citation type="journal article" date="2016" name="Front. Microbiol.">
        <title>Genome Sequence of the Piezophilic, Mesophilic Sulfate-Reducing Bacterium Desulfovibrio indicus J2T.</title>
        <authorList>
            <person name="Cao J."/>
            <person name="Maignien L."/>
            <person name="Shao Z."/>
            <person name="Alain K."/>
            <person name="Jebbar M."/>
        </authorList>
    </citation>
    <scope>NUCLEOTIDE SEQUENCE</scope>
    <source>
        <strain evidence="1">DSM 16372</strain>
    </source>
</reference>
<sequence length="122" mass="13572">MDTARGMPDTGAVACYSALRAMRVEEPMERPRRVGMAWYEADDYSRLRAMMQDADRLPARHEGWLISAEQLEREVARSGVAVVRVRLTPDAFLAWCEARDLPADGAARARYASEAVAQAETG</sequence>
<dbReference type="Proteomes" id="UP001055247">
    <property type="component" value="Unassembled WGS sequence"/>
</dbReference>